<dbReference type="UniPathway" id="UPA00138"/>
<dbReference type="GO" id="GO:0005829">
    <property type="term" value="C:cytosol"/>
    <property type="evidence" value="ECO:0007669"/>
    <property type="project" value="TreeGrafter"/>
</dbReference>
<dbReference type="PROSITE" id="PS00765">
    <property type="entry name" value="P_GLUCOSE_ISOMERASE_1"/>
    <property type="match status" value="1"/>
</dbReference>
<dbReference type="EMBL" id="SHBP01000008">
    <property type="protein sequence ID" value="RZO19828.1"/>
    <property type="molecule type" value="Genomic_DNA"/>
</dbReference>
<keyword evidence="7" id="KW-0963">Cytoplasm</keyword>
<dbReference type="PROSITE" id="PS00174">
    <property type="entry name" value="P_GLUCOSE_ISOMERASE_2"/>
    <property type="match status" value="1"/>
</dbReference>
<comment type="subcellular location">
    <subcellularLocation>
        <location evidence="7">Cytoplasm</location>
    </subcellularLocation>
</comment>
<dbReference type="PANTHER" id="PTHR11469">
    <property type="entry name" value="GLUCOSE-6-PHOSPHATE ISOMERASE"/>
    <property type="match status" value="1"/>
</dbReference>
<dbReference type="GO" id="GO:0051156">
    <property type="term" value="P:glucose 6-phosphate metabolic process"/>
    <property type="evidence" value="ECO:0007669"/>
    <property type="project" value="TreeGrafter"/>
</dbReference>
<comment type="function">
    <text evidence="7">Catalyzes the reversible isomerization of glucose-6-phosphate to fructose-6-phosphate.</text>
</comment>
<dbReference type="CDD" id="cd05015">
    <property type="entry name" value="SIS_PGI_1"/>
    <property type="match status" value="1"/>
</dbReference>
<accession>A0A520MF26</accession>
<dbReference type="PROSITE" id="PS51463">
    <property type="entry name" value="P_GLUCOSE_ISOMERASE_3"/>
    <property type="match status" value="1"/>
</dbReference>
<comment type="similarity">
    <text evidence="2 7 8">Belongs to the GPI family.</text>
</comment>
<keyword evidence="5 7" id="KW-0413">Isomerase</keyword>
<dbReference type="CDD" id="cd05016">
    <property type="entry name" value="SIS_PGI_2"/>
    <property type="match status" value="1"/>
</dbReference>
<dbReference type="Gene3D" id="3.40.50.10490">
    <property type="entry name" value="Glucose-6-phosphate isomerase like protein, domain 1"/>
    <property type="match status" value="2"/>
</dbReference>
<dbReference type="NCBIfam" id="NF001211">
    <property type="entry name" value="PRK00179.1"/>
    <property type="match status" value="1"/>
</dbReference>
<evidence type="ECO:0000256" key="4">
    <source>
        <dbReference type="ARBA" id="ARBA00023152"/>
    </source>
</evidence>
<organism evidence="9 10">
    <name type="scientific">SAR92 clade bacterium</name>
    <dbReference type="NCBI Taxonomy" id="2315479"/>
    <lineage>
        <taxon>Bacteria</taxon>
        <taxon>Pseudomonadati</taxon>
        <taxon>Pseudomonadota</taxon>
        <taxon>Gammaproteobacteria</taxon>
        <taxon>Cellvibrionales</taxon>
        <taxon>Porticoccaceae</taxon>
        <taxon>SAR92 clade</taxon>
    </lineage>
</organism>
<proteinExistence type="inferred from homology"/>
<evidence type="ECO:0000256" key="3">
    <source>
        <dbReference type="ARBA" id="ARBA00022432"/>
    </source>
</evidence>
<comment type="pathway">
    <text evidence="7">Carbohydrate biosynthesis; gluconeogenesis.</text>
</comment>
<dbReference type="HAMAP" id="MF_00473">
    <property type="entry name" value="G6P_isomerase"/>
    <property type="match status" value="1"/>
</dbReference>
<comment type="caution">
    <text evidence="9">The sequence shown here is derived from an EMBL/GenBank/DDBJ whole genome shotgun (WGS) entry which is preliminary data.</text>
</comment>
<dbReference type="Pfam" id="PF00342">
    <property type="entry name" value="PGI"/>
    <property type="match status" value="1"/>
</dbReference>
<dbReference type="GO" id="GO:0006096">
    <property type="term" value="P:glycolytic process"/>
    <property type="evidence" value="ECO:0007669"/>
    <property type="project" value="UniProtKB-UniRule"/>
</dbReference>
<feature type="active site" evidence="7">
    <location>
        <position position="500"/>
    </location>
</feature>
<evidence type="ECO:0000313" key="10">
    <source>
        <dbReference type="Proteomes" id="UP000315889"/>
    </source>
</evidence>
<dbReference type="InterPro" id="IPR035482">
    <property type="entry name" value="SIS_PGI_2"/>
</dbReference>
<evidence type="ECO:0000256" key="7">
    <source>
        <dbReference type="HAMAP-Rule" id="MF_00473"/>
    </source>
</evidence>
<evidence type="ECO:0000256" key="5">
    <source>
        <dbReference type="ARBA" id="ARBA00023235"/>
    </source>
</evidence>
<dbReference type="GO" id="GO:0006094">
    <property type="term" value="P:gluconeogenesis"/>
    <property type="evidence" value="ECO:0007669"/>
    <property type="project" value="UniProtKB-UniRule"/>
</dbReference>
<dbReference type="GO" id="GO:0004347">
    <property type="term" value="F:glucose-6-phosphate isomerase activity"/>
    <property type="evidence" value="ECO:0007669"/>
    <property type="project" value="UniProtKB-UniRule"/>
</dbReference>
<evidence type="ECO:0000256" key="6">
    <source>
        <dbReference type="ARBA" id="ARBA00029321"/>
    </source>
</evidence>
<evidence type="ECO:0000313" key="9">
    <source>
        <dbReference type="EMBL" id="RZO19828.1"/>
    </source>
</evidence>
<comment type="catalytic activity">
    <reaction evidence="6 7 8">
        <text>alpha-D-glucose 6-phosphate = beta-D-fructose 6-phosphate</text>
        <dbReference type="Rhea" id="RHEA:11816"/>
        <dbReference type="ChEBI" id="CHEBI:57634"/>
        <dbReference type="ChEBI" id="CHEBI:58225"/>
        <dbReference type="EC" id="5.3.1.9"/>
    </reaction>
</comment>
<dbReference type="AlphaFoldDB" id="A0A520MF26"/>
<dbReference type="GO" id="GO:0097367">
    <property type="term" value="F:carbohydrate derivative binding"/>
    <property type="evidence" value="ECO:0007669"/>
    <property type="project" value="InterPro"/>
</dbReference>
<comment type="pathway">
    <text evidence="1 7 8">Carbohydrate degradation; glycolysis; D-glyceraldehyde 3-phosphate and glycerone phosphate from D-glucose: step 2/4.</text>
</comment>
<dbReference type="EC" id="5.3.1.9" evidence="7"/>
<sequence>MKSKQYSPNETVAWRNLEALAQNSIKTTIADLFKSETDRAERMSVETGELVLDFSKNLVSQDVLAELMALVNESNLETHRDAMFAGEPINSTEDRAVLHAALRAEPEDAYTSQEKERNKLVKTQLDHVREVSEKIRSGGWQGSTGKSITDIVNIGIGGSDLGPKLACNALAEFSHPDINIHFISNVDGAEILTTLDKLNPETTLIAVASKTFTTQETLLNAKTAINWFETELSLLNAQSSRHFIALTANPDNAVSYGIPESQILEFAEWVGGRYSLWSSIGLSIAISIGFERFSDMLAGAREMDLHFRTAPIDKNMPVIMAVLGIWYTNFLNAQSSAVIPYCERLLLLPSYLQQLDMESNGKSTTLEGEPVSYNTGPILWGQTGTNGQHAFFQLLHQGTRLVPIDFIAAVNDNLSNAEHHRVLLGNMLGQSSALMTGQPAPKNQPHRYYEGNKPSNTLLMNSLSAKNFGALVALYEHKVFVQGSLWNINSFDQWGVELGKKMANELLNTDRSNGNLDPSTKRLFNYIDSNSC</sequence>
<dbReference type="PANTHER" id="PTHR11469:SF1">
    <property type="entry name" value="GLUCOSE-6-PHOSPHATE ISOMERASE"/>
    <property type="match status" value="1"/>
</dbReference>
<keyword evidence="4 7" id="KW-0324">Glycolysis</keyword>
<keyword evidence="3 7" id="KW-0312">Gluconeogenesis</keyword>
<dbReference type="InterPro" id="IPR001672">
    <property type="entry name" value="G6P_Isomerase"/>
</dbReference>
<evidence type="ECO:0000256" key="1">
    <source>
        <dbReference type="ARBA" id="ARBA00004926"/>
    </source>
</evidence>
<dbReference type="InterPro" id="IPR018189">
    <property type="entry name" value="Phosphoglucose_isomerase_CS"/>
</dbReference>
<dbReference type="InterPro" id="IPR035476">
    <property type="entry name" value="SIS_PGI_1"/>
</dbReference>
<gene>
    <name evidence="7" type="primary">pgi</name>
    <name evidence="9" type="ORF">EVB03_06755</name>
</gene>
<reference evidence="9 10" key="1">
    <citation type="submission" date="2019-02" db="EMBL/GenBank/DDBJ databases">
        <title>Prokaryotic population dynamics and viral predation in marine succession experiment using metagenomics: the confinement effect.</title>
        <authorList>
            <person name="Haro-Moreno J.M."/>
            <person name="Rodriguez-Valera F."/>
            <person name="Lopez-Perez M."/>
        </authorList>
    </citation>
    <scope>NUCLEOTIDE SEQUENCE [LARGE SCALE GENOMIC DNA]</scope>
    <source>
        <strain evidence="9">MED-G170</strain>
    </source>
</reference>
<dbReference type="Gene3D" id="1.10.1390.10">
    <property type="match status" value="1"/>
</dbReference>
<dbReference type="UniPathway" id="UPA00109">
    <property type="reaction ID" value="UER00181"/>
</dbReference>
<dbReference type="Proteomes" id="UP000315889">
    <property type="component" value="Unassembled WGS sequence"/>
</dbReference>
<dbReference type="SUPFAM" id="SSF53697">
    <property type="entry name" value="SIS domain"/>
    <property type="match status" value="1"/>
</dbReference>
<dbReference type="PRINTS" id="PR00662">
    <property type="entry name" value="G6PISOMERASE"/>
</dbReference>
<dbReference type="InterPro" id="IPR046348">
    <property type="entry name" value="SIS_dom_sf"/>
</dbReference>
<dbReference type="InterPro" id="IPR023096">
    <property type="entry name" value="G6P_Isomerase_C"/>
</dbReference>
<feature type="active site" description="Proton donor" evidence="7">
    <location>
        <position position="358"/>
    </location>
</feature>
<evidence type="ECO:0000256" key="8">
    <source>
        <dbReference type="RuleBase" id="RU000612"/>
    </source>
</evidence>
<evidence type="ECO:0000256" key="2">
    <source>
        <dbReference type="ARBA" id="ARBA00006604"/>
    </source>
</evidence>
<name>A0A520MF26_9GAMM</name>
<dbReference type="GO" id="GO:0048029">
    <property type="term" value="F:monosaccharide binding"/>
    <property type="evidence" value="ECO:0007669"/>
    <property type="project" value="TreeGrafter"/>
</dbReference>
<protein>
    <recommendedName>
        <fullName evidence="7">Glucose-6-phosphate isomerase</fullName>
        <shortName evidence="7">GPI</shortName>
        <ecNumber evidence="7">5.3.1.9</ecNumber>
    </recommendedName>
    <alternativeName>
        <fullName evidence="7">Phosphoglucose isomerase</fullName>
        <shortName evidence="7">PGI</shortName>
    </alternativeName>
    <alternativeName>
        <fullName evidence="7">Phosphohexose isomerase</fullName>
        <shortName evidence="7">PHI</shortName>
    </alternativeName>
</protein>
<feature type="active site" evidence="7">
    <location>
        <position position="389"/>
    </location>
</feature>